<dbReference type="PANTHER" id="PTHR31071:SF2">
    <property type="entry name" value="ACTIN CYTOSKELETON-REGULATORY COMPLEX PAN-LIKE PROTEIN"/>
    <property type="match status" value="1"/>
</dbReference>
<gene>
    <name evidence="3" type="ORF">MANES_15G072000v8</name>
</gene>
<evidence type="ECO:0000313" key="4">
    <source>
        <dbReference type="Proteomes" id="UP000091857"/>
    </source>
</evidence>
<evidence type="ECO:0000256" key="2">
    <source>
        <dbReference type="SAM" id="MobiDB-lite"/>
    </source>
</evidence>
<organism evidence="3 4">
    <name type="scientific">Manihot esculenta</name>
    <name type="common">Cassava</name>
    <name type="synonym">Jatropha manihot</name>
    <dbReference type="NCBI Taxonomy" id="3983"/>
    <lineage>
        <taxon>Eukaryota</taxon>
        <taxon>Viridiplantae</taxon>
        <taxon>Streptophyta</taxon>
        <taxon>Embryophyta</taxon>
        <taxon>Tracheophyta</taxon>
        <taxon>Spermatophyta</taxon>
        <taxon>Magnoliopsida</taxon>
        <taxon>eudicotyledons</taxon>
        <taxon>Gunneridae</taxon>
        <taxon>Pentapetalae</taxon>
        <taxon>rosids</taxon>
        <taxon>fabids</taxon>
        <taxon>Malpighiales</taxon>
        <taxon>Euphorbiaceae</taxon>
        <taxon>Crotonoideae</taxon>
        <taxon>Manihoteae</taxon>
        <taxon>Manihot</taxon>
    </lineage>
</organism>
<dbReference type="EMBL" id="CM004401">
    <property type="protein sequence ID" value="OAY28501.1"/>
    <property type="molecule type" value="Genomic_DNA"/>
</dbReference>
<dbReference type="Proteomes" id="UP000091857">
    <property type="component" value="Chromosome 15"/>
</dbReference>
<dbReference type="OMA" id="MEYPRTS"/>
<proteinExistence type="predicted"/>
<sequence>MKAIGKPHSTETFTGNYITSKAQNPQPHPDLKPRRRTRNPSLTRSKRNGTPVGRRSRPETPFLKWKIEDRERNVRVEEDDDELEEKLQTGARKGRRKISSSVSARKLAAGLWRLQLPDTLATGTGERKRRDRLGFQPGGGHVGISFLPRHSGQANSYKVQDPLQSPSSVSGMKNIFLCKFSDSAKEGATKWDPGCLETLDEVRQIYSHMKRLDQQVSAVSVVSALEAELERAQTRIQELEAERRSSKKKLENFLKKVSEERAAWRSREHEKIRAFVDDIKADLNRERKNRQRLEIVNSKLVNELADAKVSAKRFMLDYEKERKARELVEEVCDELAKEIGEDKAEVEALKRESLKLREEVDEERKMLQMAEVWREERVQMKLVDVKVLLEEKYSHMNKLVADLESFLRSRNAAPDLKEVKEAESLIHAAASLNIQDIKDFTYEPPNPDDIFSVFEEVNSGETNEREIEQCVAYSPASHASKIHTVSPEVNMINKDGSDRHSDAFIDQNGEIEEDESGWETVSHLEDQGSSYSPEGSVPSINRNRRDSILSGSGTEWEENACDETPLTEISELCSVPARQLKKVSSIAKLWRSCPNNGDNCSIISVNGMNGRFSNGRKSSEGIVSPDRGSGKGGLSPDLVGQWSSPDSGNPHITRGMKGCIEWPRGMQKNSLKAKLLEARMESQKVQLRQVLKHKI</sequence>
<keyword evidence="1" id="KW-0175">Coiled coil</keyword>
<comment type="caution">
    <text evidence="3">The sequence shown here is derived from an EMBL/GenBank/DDBJ whole genome shotgun (WGS) entry which is preliminary data.</text>
</comment>
<dbReference type="Gramene" id="Manes.15G072000.1.v8.1">
    <property type="protein sequence ID" value="Manes.15G072000.1.v8.1.CDS"/>
    <property type="gene ID" value="Manes.15G072000.v8.1"/>
</dbReference>
<feature type="coiled-coil region" evidence="1">
    <location>
        <begin position="222"/>
        <end position="366"/>
    </location>
</feature>
<dbReference type="InterPro" id="IPR043424">
    <property type="entry name" value="BLT-like"/>
</dbReference>
<evidence type="ECO:0000313" key="3">
    <source>
        <dbReference type="EMBL" id="OAY28501.1"/>
    </source>
</evidence>
<keyword evidence="4" id="KW-1185">Reference proteome</keyword>
<dbReference type="STRING" id="3983.A0A2C9UDQ1"/>
<feature type="region of interest" description="Disordered" evidence="2">
    <location>
        <begin position="75"/>
        <end position="94"/>
    </location>
</feature>
<feature type="region of interest" description="Disordered" evidence="2">
    <location>
        <begin position="122"/>
        <end position="147"/>
    </location>
</feature>
<dbReference type="PANTHER" id="PTHR31071">
    <property type="entry name" value="GB|AAF24581.1"/>
    <property type="match status" value="1"/>
</dbReference>
<protein>
    <submittedName>
        <fullName evidence="3">Uncharacterized protein</fullName>
    </submittedName>
</protein>
<reference evidence="4" key="1">
    <citation type="journal article" date="2016" name="Nat. Biotechnol.">
        <title>Sequencing wild and cultivated cassava and related species reveals extensive interspecific hybridization and genetic diversity.</title>
        <authorList>
            <person name="Bredeson J.V."/>
            <person name="Lyons J.B."/>
            <person name="Prochnik S.E."/>
            <person name="Wu G.A."/>
            <person name="Ha C.M."/>
            <person name="Edsinger-Gonzales E."/>
            <person name="Grimwood J."/>
            <person name="Schmutz J."/>
            <person name="Rabbi I.Y."/>
            <person name="Egesi C."/>
            <person name="Nauluvula P."/>
            <person name="Lebot V."/>
            <person name="Ndunguru J."/>
            <person name="Mkamilo G."/>
            <person name="Bart R.S."/>
            <person name="Setter T.L."/>
            <person name="Gleadow R.M."/>
            <person name="Kulakow P."/>
            <person name="Ferguson M.E."/>
            <person name="Rounsley S."/>
            <person name="Rokhsar D.S."/>
        </authorList>
    </citation>
    <scope>NUCLEOTIDE SEQUENCE [LARGE SCALE GENOMIC DNA]</scope>
    <source>
        <strain evidence="4">cv. AM560-2</strain>
    </source>
</reference>
<name>A0A2C9UDQ1_MANES</name>
<feature type="compositionally biased region" description="Polar residues" evidence="2">
    <location>
        <begin position="10"/>
        <end position="25"/>
    </location>
</feature>
<dbReference type="AlphaFoldDB" id="A0A2C9UDQ1"/>
<accession>A0A2C9UDQ1</accession>
<feature type="region of interest" description="Disordered" evidence="2">
    <location>
        <begin position="613"/>
        <end position="634"/>
    </location>
</feature>
<feature type="region of interest" description="Disordered" evidence="2">
    <location>
        <begin position="1"/>
        <end position="63"/>
    </location>
</feature>
<dbReference type="OrthoDB" id="1927957at2759"/>
<evidence type="ECO:0000256" key="1">
    <source>
        <dbReference type="SAM" id="Coils"/>
    </source>
</evidence>